<evidence type="ECO:0000256" key="6">
    <source>
        <dbReference type="PROSITE-ProRule" id="PRU00068"/>
    </source>
</evidence>
<dbReference type="OrthoDB" id="5951731at2759"/>
<feature type="domain" description="Disintegrin" evidence="12">
    <location>
        <begin position="484"/>
        <end position="571"/>
    </location>
</feature>
<evidence type="ECO:0000259" key="11">
    <source>
        <dbReference type="PROSITE" id="PS50026"/>
    </source>
</evidence>
<organism evidence="14 15">
    <name type="scientific">Paramormyrops kingsleyae</name>
    <dbReference type="NCBI Taxonomy" id="1676925"/>
    <lineage>
        <taxon>Eukaryota</taxon>
        <taxon>Metazoa</taxon>
        <taxon>Chordata</taxon>
        <taxon>Craniata</taxon>
        <taxon>Vertebrata</taxon>
        <taxon>Euteleostomi</taxon>
        <taxon>Actinopterygii</taxon>
        <taxon>Neopterygii</taxon>
        <taxon>Teleostei</taxon>
        <taxon>Osteoglossocephala</taxon>
        <taxon>Osteoglossomorpha</taxon>
        <taxon>Osteoglossiformes</taxon>
        <taxon>Mormyridae</taxon>
        <taxon>Paramormyrops</taxon>
    </lineage>
</organism>
<dbReference type="GO" id="GO:0006508">
    <property type="term" value="P:proteolysis"/>
    <property type="evidence" value="ECO:0007669"/>
    <property type="project" value="InterPro"/>
</dbReference>
<keyword evidence="5 7" id="KW-1015">Disulfide bond</keyword>
<dbReference type="GO" id="GO:0016020">
    <property type="term" value="C:membrane"/>
    <property type="evidence" value="ECO:0007669"/>
    <property type="project" value="UniProtKB-SubCell"/>
</dbReference>
<feature type="compositionally biased region" description="Pro residues" evidence="9">
    <location>
        <begin position="858"/>
        <end position="869"/>
    </location>
</feature>
<dbReference type="AlphaFoldDB" id="A0A3B3SU92"/>
<keyword evidence="8" id="KW-0479">Metal-binding</keyword>
<dbReference type="PROSITE" id="PS01186">
    <property type="entry name" value="EGF_2"/>
    <property type="match status" value="1"/>
</dbReference>
<feature type="active site" evidence="8">
    <location>
        <position position="411"/>
    </location>
</feature>
<reference evidence="14" key="2">
    <citation type="submission" date="2025-09" db="UniProtKB">
        <authorList>
            <consortium name="Ensembl"/>
        </authorList>
    </citation>
    <scope>IDENTIFICATION</scope>
</reference>
<feature type="binding site" evidence="8">
    <location>
        <position position="420"/>
    </location>
    <ligand>
        <name>Zn(2+)</name>
        <dbReference type="ChEBI" id="CHEBI:29105"/>
        <note>catalytic</note>
    </ligand>
</feature>
<dbReference type="CDD" id="cd04269">
    <property type="entry name" value="ZnMc_adamalysin_II_like"/>
    <property type="match status" value="1"/>
</dbReference>
<dbReference type="GO" id="GO:0045087">
    <property type="term" value="P:innate immune response"/>
    <property type="evidence" value="ECO:0007669"/>
    <property type="project" value="TreeGrafter"/>
</dbReference>
<dbReference type="PRINTS" id="PR00289">
    <property type="entry name" value="DISINTEGRIN"/>
</dbReference>
<evidence type="ECO:0000256" key="1">
    <source>
        <dbReference type="ARBA" id="ARBA00004167"/>
    </source>
</evidence>
<evidence type="ECO:0000259" key="13">
    <source>
        <dbReference type="PROSITE" id="PS50215"/>
    </source>
</evidence>
<dbReference type="InterPro" id="IPR006586">
    <property type="entry name" value="ADAM_Cys-rich"/>
</dbReference>
<dbReference type="Proteomes" id="UP000261540">
    <property type="component" value="Unplaced"/>
</dbReference>
<keyword evidence="7" id="KW-0245">EGF-like domain</keyword>
<dbReference type="InterPro" id="IPR024079">
    <property type="entry name" value="MetalloPept_cat_dom_sf"/>
</dbReference>
<feature type="region of interest" description="Disordered" evidence="9">
    <location>
        <begin position="809"/>
        <end position="1001"/>
    </location>
</feature>
<dbReference type="SUPFAM" id="SSF57552">
    <property type="entry name" value="Blood coagulation inhibitor (disintegrin)"/>
    <property type="match status" value="1"/>
</dbReference>
<evidence type="ECO:0000256" key="8">
    <source>
        <dbReference type="PROSITE-ProRule" id="PRU00276"/>
    </source>
</evidence>
<dbReference type="InterPro" id="IPR001762">
    <property type="entry name" value="Disintegrin_dom"/>
</dbReference>
<feature type="transmembrane region" description="Helical" evidence="10">
    <location>
        <begin position="772"/>
        <end position="791"/>
    </location>
</feature>
<evidence type="ECO:0000259" key="12">
    <source>
        <dbReference type="PROSITE" id="PS50214"/>
    </source>
</evidence>
<evidence type="ECO:0000313" key="14">
    <source>
        <dbReference type="Ensembl" id="ENSPKIP00000034249.1"/>
    </source>
</evidence>
<feature type="disulfide bond" evidence="7">
    <location>
        <begin position="738"/>
        <end position="747"/>
    </location>
</feature>
<name>A0A3B3SU92_9TELE</name>
<dbReference type="InterPro" id="IPR034027">
    <property type="entry name" value="Reprolysin_adamalysin"/>
</dbReference>
<comment type="subcellular location">
    <subcellularLocation>
        <location evidence="1">Membrane</location>
        <topology evidence="1">Single-pass membrane protein</topology>
    </subcellularLocation>
</comment>
<dbReference type="SMART" id="SM00050">
    <property type="entry name" value="DISIN"/>
    <property type="match status" value="1"/>
</dbReference>
<dbReference type="GO" id="GO:0005178">
    <property type="term" value="F:integrin binding"/>
    <property type="evidence" value="ECO:0007669"/>
    <property type="project" value="TreeGrafter"/>
</dbReference>
<evidence type="ECO:0000256" key="7">
    <source>
        <dbReference type="PROSITE-ProRule" id="PRU00076"/>
    </source>
</evidence>
<evidence type="ECO:0000256" key="9">
    <source>
        <dbReference type="SAM" id="MobiDB-lite"/>
    </source>
</evidence>
<dbReference type="InterPro" id="IPR036436">
    <property type="entry name" value="Disintegrin_dom_sf"/>
</dbReference>
<dbReference type="InterPro" id="IPR001590">
    <property type="entry name" value="Peptidase_M12B"/>
</dbReference>
<dbReference type="Ensembl" id="ENSPKIT00000015155.1">
    <property type="protein sequence ID" value="ENSPKIP00000034249.1"/>
    <property type="gene ID" value="ENSPKIG00000013646.1"/>
</dbReference>
<feature type="compositionally biased region" description="Basic and acidic residues" evidence="9">
    <location>
        <begin position="69"/>
        <end position="86"/>
    </location>
</feature>
<dbReference type="Gene3D" id="2.60.120.260">
    <property type="entry name" value="Galactose-binding domain-like"/>
    <property type="match status" value="1"/>
</dbReference>
<keyword evidence="8" id="KW-0862">Zinc</keyword>
<sequence length="1001" mass="108222">MATKTRKMRCCRCSGRVTPALYSLLLLEIILTVLVRGTTSQTTKSASDDGFALLRNRDGGLSLSGGSLQKERRNAGGEDFHSESVRPRTSHTTHRAGGGRGEPLETTRPFVVMDGRRMHLSKALQNGHPDKIQCGLQFEGQTYLLDLEKNQGLLPKTPNMYYYLPNGVGVNAEDRPVVNCYYHGSVRGFPDSGVALSTCSGLRGVITINSSLSLDIRPAEVERGGPEVEDLHLLYPTHRPGSPMGCGVSNDVEPPLHLSPHIHRSKRDILSETKYIELVLVVDHTEYVNYQMNNKTITYRMMDVANQVDWYYRPLNVRVALVGLEIWSDRDKVRVDKNPTETLQRFLEWRRRELLPRLRHDNAQLVMGGSFDGTTVGMASQSSMCSGDRSGGVNVDHLVSVLGIASTVAHELGHNLGMSHDTDERQCQCRNEPRLGGCIMEPSTGFMPGQLFSSCSVLDLSFSLLHGGGMCLFNVPQPSRLLGGPRCGNLYVEEGEECDCGLADECNDPCCDFSTCKLAPGAQCSSDGICCDNCKLRMAGSVCRESLGECDLPEFCTGASPHCPPNVFLQNGEPCDGGASYCSSGICSSVDTQCQALWGPNATQAPDVCFSTVNKLGNKFGNCGQLSNGSYMPCVPADVRCGRIQCQGGNSRPLLGSNTEILTTTVHFNHTNIVCRGASFDLGNDVSDPAMVAEGTACGLGKICMGHLCKDVSVLGVEACRRKCNGHGVCNSNSNCHCDVGWEPPDCKYSGNGGSMESGPAQEPRVSSPARVALLVIFLFILPVLLLFLALRLGWCRHRHAFQVSSFWHKGPGRQQSRTPATERGDTRNTEQLQPLRYHWPNQVDIPMTQPANKDAKPPPPNKPLPPDPVLKQTQSAGQHPTPPNKPLPPDPIAKVGKLTAERPAPPNKPLPPDPVLTGSQTRPPVKPPPPKKALSTETSSQPPAGAPGAFPMTAGPSQQADGVSSVPTYAPRIAVIPARRPPPPPTRTSQPIKSHSPPPV</sequence>
<comment type="caution">
    <text evidence="7">Lacks conserved residue(s) required for the propagation of feature annotation.</text>
</comment>
<proteinExistence type="predicted"/>
<dbReference type="Pfam" id="PF08516">
    <property type="entry name" value="ADAM_CR"/>
    <property type="match status" value="1"/>
</dbReference>
<dbReference type="PANTHER" id="PTHR11905:SF130">
    <property type="entry name" value="DISINTEGRIN AND METALLOPROTEINASE DOMAIN-CONTAINING PROTEIN 15"/>
    <property type="match status" value="1"/>
</dbReference>
<dbReference type="GO" id="GO:0004222">
    <property type="term" value="F:metalloendopeptidase activity"/>
    <property type="evidence" value="ECO:0007669"/>
    <property type="project" value="InterPro"/>
</dbReference>
<dbReference type="InterPro" id="IPR002870">
    <property type="entry name" value="Peptidase_M12B_N"/>
</dbReference>
<protein>
    <submittedName>
        <fullName evidence="14">ADAM metallopeptidase domain 15</fullName>
    </submittedName>
</protein>
<evidence type="ECO:0000256" key="10">
    <source>
        <dbReference type="SAM" id="Phobius"/>
    </source>
</evidence>
<dbReference type="Pfam" id="PF00200">
    <property type="entry name" value="Disintegrin"/>
    <property type="match status" value="1"/>
</dbReference>
<feature type="binding site" evidence="8">
    <location>
        <position position="410"/>
    </location>
    <ligand>
        <name>Zn(2+)</name>
        <dbReference type="ChEBI" id="CHEBI:29105"/>
        <note>catalytic</note>
    </ligand>
</feature>
<dbReference type="PROSITE" id="PS50214">
    <property type="entry name" value="DISINTEGRIN_2"/>
    <property type="match status" value="1"/>
</dbReference>
<evidence type="ECO:0000256" key="5">
    <source>
        <dbReference type="ARBA" id="ARBA00023157"/>
    </source>
</evidence>
<dbReference type="Pfam" id="PF01421">
    <property type="entry name" value="Reprolysin"/>
    <property type="match status" value="1"/>
</dbReference>
<feature type="disulfide bond" evidence="7">
    <location>
        <begin position="720"/>
        <end position="730"/>
    </location>
</feature>
<keyword evidence="15" id="KW-1185">Reference proteome</keyword>
<dbReference type="PANTHER" id="PTHR11905">
    <property type="entry name" value="ADAM A DISINTEGRIN AND METALLOPROTEASE DOMAIN"/>
    <property type="match status" value="1"/>
</dbReference>
<dbReference type="PROSITE" id="PS50215">
    <property type="entry name" value="ADAM_MEPRO"/>
    <property type="match status" value="1"/>
</dbReference>
<dbReference type="PROSITE" id="PS50026">
    <property type="entry name" value="EGF_3"/>
    <property type="match status" value="1"/>
</dbReference>
<feature type="compositionally biased region" description="Polar residues" evidence="9">
    <location>
        <begin position="956"/>
        <end position="968"/>
    </location>
</feature>
<dbReference type="GeneTree" id="ENSGT00940000159822"/>
<keyword evidence="4 10" id="KW-0472">Membrane</keyword>
<evidence type="ECO:0000256" key="2">
    <source>
        <dbReference type="ARBA" id="ARBA00022692"/>
    </source>
</evidence>
<feature type="domain" description="Peptidase M12B" evidence="13">
    <location>
        <begin position="274"/>
        <end position="476"/>
    </location>
</feature>
<dbReference type="SUPFAM" id="SSF55486">
    <property type="entry name" value="Metalloproteases ('zincins'), catalytic domain"/>
    <property type="match status" value="1"/>
</dbReference>
<dbReference type="InterPro" id="IPR000742">
    <property type="entry name" value="EGF"/>
</dbReference>
<feature type="region of interest" description="Disordered" evidence="9">
    <location>
        <begin position="62"/>
        <end position="106"/>
    </location>
</feature>
<dbReference type="GO" id="GO:0007229">
    <property type="term" value="P:integrin-mediated signaling pathway"/>
    <property type="evidence" value="ECO:0007669"/>
    <property type="project" value="TreeGrafter"/>
</dbReference>
<feature type="binding site" evidence="8">
    <location>
        <position position="414"/>
    </location>
    <ligand>
        <name>Zn(2+)</name>
        <dbReference type="ChEBI" id="CHEBI:29105"/>
        <note>catalytic</note>
    </ligand>
</feature>
<accession>A0A3B3SU92</accession>
<dbReference type="Pfam" id="PF01562">
    <property type="entry name" value="Pep_M12B_propep"/>
    <property type="match status" value="1"/>
</dbReference>
<evidence type="ECO:0000313" key="15">
    <source>
        <dbReference type="Proteomes" id="UP000261540"/>
    </source>
</evidence>
<feature type="compositionally biased region" description="Pro residues" evidence="9">
    <location>
        <begin position="881"/>
        <end position="892"/>
    </location>
</feature>
<feature type="compositionally biased region" description="Pro residues" evidence="9">
    <location>
        <begin position="904"/>
        <end position="915"/>
    </location>
</feature>
<evidence type="ECO:0000256" key="4">
    <source>
        <dbReference type="ARBA" id="ARBA00023136"/>
    </source>
</evidence>
<dbReference type="Gene3D" id="4.10.70.10">
    <property type="entry name" value="Disintegrin domain"/>
    <property type="match status" value="1"/>
</dbReference>
<dbReference type="Gene3D" id="3.40.390.10">
    <property type="entry name" value="Collagenase (Catalytic Domain)"/>
    <property type="match status" value="1"/>
</dbReference>
<feature type="disulfide bond" evidence="6">
    <location>
        <begin position="543"/>
        <end position="563"/>
    </location>
</feature>
<dbReference type="GO" id="GO:0046872">
    <property type="term" value="F:metal ion binding"/>
    <property type="evidence" value="ECO:0007669"/>
    <property type="project" value="UniProtKB-KW"/>
</dbReference>
<dbReference type="FunFam" id="4.10.70.10:FF:000001">
    <property type="entry name" value="Disintegrin and metalloproteinase domain-containing protein 22"/>
    <property type="match status" value="1"/>
</dbReference>
<keyword evidence="2 10" id="KW-0812">Transmembrane</keyword>
<feature type="domain" description="EGF-like" evidence="11">
    <location>
        <begin position="716"/>
        <end position="748"/>
    </location>
</feature>
<keyword evidence="3 10" id="KW-1133">Transmembrane helix</keyword>
<evidence type="ECO:0000256" key="3">
    <source>
        <dbReference type="ARBA" id="ARBA00022989"/>
    </source>
</evidence>
<dbReference type="SMART" id="SM00608">
    <property type="entry name" value="ACR"/>
    <property type="match status" value="1"/>
</dbReference>
<reference evidence="14" key="1">
    <citation type="submission" date="2025-08" db="UniProtKB">
        <authorList>
            <consortium name="Ensembl"/>
        </authorList>
    </citation>
    <scope>IDENTIFICATION</scope>
</reference>
<dbReference type="STRING" id="1676925.ENSPKIP00000034249"/>
<dbReference type="FunFam" id="3.40.390.10:FF:000002">
    <property type="entry name" value="Disintegrin and metalloproteinase domain-containing protein 22"/>
    <property type="match status" value="1"/>
</dbReference>
<feature type="transmembrane region" description="Helical" evidence="10">
    <location>
        <begin position="20"/>
        <end position="37"/>
    </location>
</feature>
<dbReference type="GO" id="GO:0005615">
    <property type="term" value="C:extracellular space"/>
    <property type="evidence" value="ECO:0007669"/>
    <property type="project" value="TreeGrafter"/>
</dbReference>